<dbReference type="Proteomes" id="UP000199501">
    <property type="component" value="Unassembled WGS sequence"/>
</dbReference>
<dbReference type="AlphaFoldDB" id="A0A1G6JNU4"/>
<name>A0A1G6JNU4_9PSEU</name>
<dbReference type="OrthoDB" id="2562278at2"/>
<gene>
    <name evidence="1" type="ORF">SAMN05216174_101493</name>
</gene>
<reference evidence="2" key="1">
    <citation type="submission" date="2016-10" db="EMBL/GenBank/DDBJ databases">
        <authorList>
            <person name="Varghese N."/>
            <person name="Submissions S."/>
        </authorList>
    </citation>
    <scope>NUCLEOTIDE SEQUENCE [LARGE SCALE GENOMIC DNA]</scope>
    <source>
        <strain evidence="2">IBRC-M 10403</strain>
    </source>
</reference>
<dbReference type="EMBL" id="FMZZ01000001">
    <property type="protein sequence ID" value="SDC20373.1"/>
    <property type="molecule type" value="Genomic_DNA"/>
</dbReference>
<evidence type="ECO:0000313" key="2">
    <source>
        <dbReference type="Proteomes" id="UP000199501"/>
    </source>
</evidence>
<organism evidence="1 2">
    <name type="scientific">Actinokineospora iranica</name>
    <dbReference type="NCBI Taxonomy" id="1271860"/>
    <lineage>
        <taxon>Bacteria</taxon>
        <taxon>Bacillati</taxon>
        <taxon>Actinomycetota</taxon>
        <taxon>Actinomycetes</taxon>
        <taxon>Pseudonocardiales</taxon>
        <taxon>Pseudonocardiaceae</taxon>
        <taxon>Actinokineospora</taxon>
    </lineage>
</organism>
<protein>
    <submittedName>
        <fullName evidence="1">Replication-relaxation</fullName>
    </submittedName>
</protein>
<dbReference type="STRING" id="1271860.SAMN05216174_101493"/>
<dbReference type="Pfam" id="PF13814">
    <property type="entry name" value="Replic_Relax"/>
    <property type="match status" value="1"/>
</dbReference>
<accession>A0A1G6JNU4</accession>
<evidence type="ECO:0000313" key="1">
    <source>
        <dbReference type="EMBL" id="SDC20373.1"/>
    </source>
</evidence>
<proteinExistence type="predicted"/>
<sequence length="306" mass="33632">MGRTRLATVATPNNHTATRSTITITTGSVADAIDAGRHLTDRDRRVLALLAAHRVLTTEQITRVAFTSHITAQHRLATLTKRGVLARFRRCLPSGSQSWRYTLGVLGVMMNAARAGRSIPRPSRITETILALAESPKLDHLLGINDFFTRLHNQANRRDGCALVEWWSERKVAKSVGELVRPDGYGEWQESGRNVRFFVEYDNGTETLERLAGKFEGYRNLAMAGISHPILFIFAGVTRQNNFHRMASARSRDLAGLSVASTAVTDMTTDTAGDGPAGPVWLPVPSSTRRRLIDLPAPATRPRAAA</sequence>
<dbReference type="InterPro" id="IPR025855">
    <property type="entry name" value="Replic_Relax"/>
</dbReference>
<keyword evidence="2" id="KW-1185">Reference proteome</keyword>